<name>A0A3M7STC9_BRAPC</name>
<keyword evidence="1" id="KW-0812">Transmembrane</keyword>
<dbReference type="InterPro" id="IPR009447">
    <property type="entry name" value="PIGW/GWT1"/>
</dbReference>
<feature type="transmembrane region" description="Helical" evidence="1">
    <location>
        <begin position="72"/>
        <end position="90"/>
    </location>
</feature>
<keyword evidence="1" id="KW-1133">Transmembrane helix</keyword>
<proteinExistence type="predicted"/>
<dbReference type="Pfam" id="PF06423">
    <property type="entry name" value="GWT1"/>
    <property type="match status" value="1"/>
</dbReference>
<dbReference type="GO" id="GO:0016020">
    <property type="term" value="C:membrane"/>
    <property type="evidence" value="ECO:0007669"/>
    <property type="project" value="InterPro"/>
</dbReference>
<keyword evidence="3" id="KW-1185">Reference proteome</keyword>
<gene>
    <name evidence="2" type="ORF">BpHYR1_012771</name>
</gene>
<organism evidence="2 3">
    <name type="scientific">Brachionus plicatilis</name>
    <name type="common">Marine rotifer</name>
    <name type="synonym">Brachionus muelleri</name>
    <dbReference type="NCBI Taxonomy" id="10195"/>
    <lineage>
        <taxon>Eukaryota</taxon>
        <taxon>Metazoa</taxon>
        <taxon>Spiralia</taxon>
        <taxon>Gnathifera</taxon>
        <taxon>Rotifera</taxon>
        <taxon>Eurotatoria</taxon>
        <taxon>Monogononta</taxon>
        <taxon>Pseudotrocha</taxon>
        <taxon>Ploima</taxon>
        <taxon>Brachionidae</taxon>
        <taxon>Brachionus</taxon>
    </lineage>
</organism>
<evidence type="ECO:0000313" key="2">
    <source>
        <dbReference type="EMBL" id="RNA39074.1"/>
    </source>
</evidence>
<dbReference type="GO" id="GO:0016746">
    <property type="term" value="F:acyltransferase activity"/>
    <property type="evidence" value="ECO:0007669"/>
    <property type="project" value="InterPro"/>
</dbReference>
<feature type="transmembrane region" description="Helical" evidence="1">
    <location>
        <begin position="20"/>
        <end position="43"/>
    </location>
</feature>
<dbReference type="OrthoDB" id="15270at2759"/>
<accession>A0A3M7STC9</accession>
<protein>
    <submittedName>
        <fullName evidence="2">Uncharacterized protein</fullName>
    </submittedName>
</protein>
<dbReference type="GO" id="GO:0006506">
    <property type="term" value="P:GPI anchor biosynthetic process"/>
    <property type="evidence" value="ECO:0007669"/>
    <property type="project" value="InterPro"/>
</dbReference>
<dbReference type="EMBL" id="REGN01000792">
    <property type="protein sequence ID" value="RNA39074.1"/>
    <property type="molecule type" value="Genomic_DNA"/>
</dbReference>
<keyword evidence="1" id="KW-0472">Membrane</keyword>
<sequence>MQYSSSNVQAVSRRLCNMSFILLTLFSGTFMFTLIMIIVLFVIKTWVQINDQNLTLLISETFSLAKVVDSKFVGLVVFIVSNLMTGLVNLKRVVHLLGYDEKSQK</sequence>
<reference evidence="2 3" key="1">
    <citation type="journal article" date="2018" name="Sci. Rep.">
        <title>Genomic signatures of local adaptation to the degree of environmental predictability in rotifers.</title>
        <authorList>
            <person name="Franch-Gras L."/>
            <person name="Hahn C."/>
            <person name="Garcia-Roger E.M."/>
            <person name="Carmona M.J."/>
            <person name="Serra M."/>
            <person name="Gomez A."/>
        </authorList>
    </citation>
    <scope>NUCLEOTIDE SEQUENCE [LARGE SCALE GENOMIC DNA]</scope>
    <source>
        <strain evidence="2">HYR1</strain>
    </source>
</reference>
<dbReference type="AlphaFoldDB" id="A0A3M7STC9"/>
<comment type="caution">
    <text evidence="2">The sequence shown here is derived from an EMBL/GenBank/DDBJ whole genome shotgun (WGS) entry which is preliminary data.</text>
</comment>
<evidence type="ECO:0000256" key="1">
    <source>
        <dbReference type="SAM" id="Phobius"/>
    </source>
</evidence>
<dbReference type="Proteomes" id="UP000276133">
    <property type="component" value="Unassembled WGS sequence"/>
</dbReference>
<evidence type="ECO:0000313" key="3">
    <source>
        <dbReference type="Proteomes" id="UP000276133"/>
    </source>
</evidence>